<dbReference type="EMBL" id="LRPN01000121">
    <property type="protein sequence ID" value="KWZ79254.1"/>
    <property type="molecule type" value="Genomic_DNA"/>
</dbReference>
<protein>
    <submittedName>
        <fullName evidence="1">Uncharacterized protein</fullName>
    </submittedName>
</protein>
<dbReference type="AlphaFoldDB" id="A0A133KIG7"/>
<reference evidence="2" key="1">
    <citation type="submission" date="2016-01" db="EMBL/GenBank/DDBJ databases">
        <authorList>
            <person name="Mitreva M."/>
            <person name="Pepin K.H."/>
            <person name="Mihindukulasuriya K.A."/>
            <person name="Fulton R."/>
            <person name="Fronick C."/>
            <person name="O'Laughlin M."/>
            <person name="Miner T."/>
            <person name="Herter B."/>
            <person name="Rosa B.A."/>
            <person name="Cordes M."/>
            <person name="Tomlinson C."/>
            <person name="Wollam A."/>
            <person name="Palsikar V.B."/>
            <person name="Mardis E.R."/>
            <person name="Wilson R.K."/>
        </authorList>
    </citation>
    <scope>NUCLEOTIDE SEQUENCE [LARGE SCALE GENOMIC DNA]</scope>
    <source>
        <strain evidence="2">GED7749B</strain>
    </source>
</reference>
<proteinExistence type="predicted"/>
<organism evidence="1 2">
    <name type="scientific">Heyndrickxia coagulans</name>
    <name type="common">Weizmannia coagulans</name>
    <dbReference type="NCBI Taxonomy" id="1398"/>
    <lineage>
        <taxon>Bacteria</taxon>
        <taxon>Bacillati</taxon>
        <taxon>Bacillota</taxon>
        <taxon>Bacilli</taxon>
        <taxon>Bacillales</taxon>
        <taxon>Bacillaceae</taxon>
        <taxon>Heyndrickxia</taxon>
    </lineage>
</organism>
<sequence>MLTESYISPQTICESLDSVRKSKFLPFYKMNKIFQPCYLLYQVVIMQMGART</sequence>
<comment type="caution">
    <text evidence="1">The sequence shown here is derived from an EMBL/GenBank/DDBJ whole genome shotgun (WGS) entry which is preliminary data.</text>
</comment>
<gene>
    <name evidence="1" type="ORF">HMPREF3213_02788</name>
</gene>
<accession>A0A133KIG7</accession>
<evidence type="ECO:0000313" key="2">
    <source>
        <dbReference type="Proteomes" id="UP000070376"/>
    </source>
</evidence>
<dbReference type="Proteomes" id="UP000070376">
    <property type="component" value="Unassembled WGS sequence"/>
</dbReference>
<name>A0A133KIG7_HEYCO</name>
<evidence type="ECO:0000313" key="1">
    <source>
        <dbReference type="EMBL" id="KWZ79254.1"/>
    </source>
</evidence>